<evidence type="ECO:0000256" key="1">
    <source>
        <dbReference type="SAM" id="Coils"/>
    </source>
</evidence>
<dbReference type="AlphaFoldDB" id="A0A0U5JUK8"/>
<accession>A0A0U5JUK8</accession>
<gene>
    <name evidence="2" type="ORF">LRLP16767_LR202_00292</name>
</gene>
<organism evidence="2 3">
    <name type="scientific">Limosilactobacillus reuteri</name>
    <name type="common">Lactobacillus reuteri</name>
    <dbReference type="NCBI Taxonomy" id="1598"/>
    <lineage>
        <taxon>Bacteria</taxon>
        <taxon>Bacillati</taxon>
        <taxon>Bacillota</taxon>
        <taxon>Bacilli</taxon>
        <taxon>Lactobacillales</taxon>
        <taxon>Lactobacillaceae</taxon>
        <taxon>Limosilactobacillus</taxon>
    </lineage>
</organism>
<proteinExistence type="predicted"/>
<name>A0A0U5JUK8_LIMRT</name>
<sequence length="162" mass="18474">MANTNPKLYTNKEMARICNVSEASMTNLVKSLELAPVKTGKYGRKYYDSKALTMVKNHYKNKSKHLTNSSKSTKDNIIKQQQDHIDDLKAQIETLNQQLAIKDKQIEAQTEQVKQTSILLSQAHTLTLQAQNRLDDKSTEKAAEGPQQASENSHGLFWKWFH</sequence>
<feature type="coiled-coil region" evidence="1">
    <location>
        <begin position="78"/>
        <end position="112"/>
    </location>
</feature>
<reference evidence="3" key="1">
    <citation type="submission" date="2015-10" db="EMBL/GenBank/DDBJ databases">
        <authorList>
            <person name="Crossman L.C."/>
        </authorList>
    </citation>
    <scope>NUCLEOTIDE SEQUENCE [LARGE SCALE GENOMIC DNA]</scope>
    <source>
        <strain evidence="3">20-2</strain>
    </source>
</reference>
<dbReference type="EMBL" id="LN887526">
    <property type="protein sequence ID" value="CUR40235.1"/>
    <property type="molecule type" value="Genomic_DNA"/>
</dbReference>
<protein>
    <submittedName>
        <fullName evidence="2">Uncharacterized protein</fullName>
    </submittedName>
</protein>
<keyword evidence="1" id="KW-0175">Coiled coil</keyword>
<evidence type="ECO:0000313" key="3">
    <source>
        <dbReference type="Proteomes" id="UP000235484"/>
    </source>
</evidence>
<evidence type="ECO:0000313" key="2">
    <source>
        <dbReference type="EMBL" id="CUR40235.1"/>
    </source>
</evidence>
<dbReference type="Proteomes" id="UP000235484">
    <property type="component" value="Unassembled WGS sequence"/>
</dbReference>